<keyword evidence="3" id="KW-0975">Bacterial flagellum</keyword>
<dbReference type="PANTHER" id="PTHR42792">
    <property type="entry name" value="FLAGELLIN"/>
    <property type="match status" value="1"/>
</dbReference>
<evidence type="ECO:0000313" key="6">
    <source>
        <dbReference type="Proteomes" id="UP001317963"/>
    </source>
</evidence>
<dbReference type="SUPFAM" id="SSF64518">
    <property type="entry name" value="Phase 1 flagellin"/>
    <property type="match status" value="1"/>
</dbReference>
<dbReference type="Proteomes" id="UP001317963">
    <property type="component" value="Chromosome"/>
</dbReference>
<dbReference type="InterPro" id="IPR042187">
    <property type="entry name" value="Flagellin_C_sub2"/>
</dbReference>
<dbReference type="Gene3D" id="6.10.10.10">
    <property type="entry name" value="Flagellar export chaperone, C-terminal domain"/>
    <property type="match status" value="1"/>
</dbReference>
<reference evidence="5 6" key="1">
    <citation type="submission" date="2019-02" db="EMBL/GenBank/DDBJ databases">
        <title>Halieaceae_genomes.</title>
        <authorList>
            <person name="Li S.-H."/>
        </authorList>
    </citation>
    <scope>NUCLEOTIDE SEQUENCE [LARGE SCALE GENOMIC DNA]</scope>
    <source>
        <strain evidence="5 6">JH123</strain>
    </source>
</reference>
<dbReference type="PANTHER" id="PTHR42792:SF2">
    <property type="entry name" value="FLAGELLIN"/>
    <property type="match status" value="1"/>
</dbReference>
<feature type="domain" description="Flagellin C-terminal" evidence="4">
    <location>
        <begin position="18"/>
        <end position="64"/>
    </location>
</feature>
<gene>
    <name evidence="5" type="ORF">E0F26_08475</name>
</gene>
<keyword evidence="6" id="KW-1185">Reference proteome</keyword>
<evidence type="ECO:0000313" key="5">
    <source>
        <dbReference type="EMBL" id="UZP74769.1"/>
    </source>
</evidence>
<evidence type="ECO:0000259" key="4">
    <source>
        <dbReference type="Pfam" id="PF00700"/>
    </source>
</evidence>
<accession>A0ABY6Q6T6</accession>
<comment type="subcellular location">
    <subcellularLocation>
        <location evidence="1">Bacterial flagellum</location>
    </subcellularLocation>
</comment>
<organism evidence="5 6">
    <name type="scientific">Candidatus Paraluminiphilus aquimaris</name>
    <dbReference type="NCBI Taxonomy" id="2518994"/>
    <lineage>
        <taxon>Bacteria</taxon>
        <taxon>Pseudomonadati</taxon>
        <taxon>Pseudomonadota</taxon>
        <taxon>Gammaproteobacteria</taxon>
        <taxon>Cellvibrionales</taxon>
        <taxon>Halieaceae</taxon>
        <taxon>Candidatus Paraluminiphilus</taxon>
    </lineage>
</organism>
<sequence>MSRVEWPLSTVQITRGDSAAKPRIVDADYAAEKAKLAKHQILQQASMSMLAQANSRPEMVLRLLSDL</sequence>
<dbReference type="InterPro" id="IPR046358">
    <property type="entry name" value="Flagellin_C"/>
</dbReference>
<comment type="similarity">
    <text evidence="2">Belongs to the bacterial flagellin family.</text>
</comment>
<evidence type="ECO:0000256" key="2">
    <source>
        <dbReference type="ARBA" id="ARBA00005709"/>
    </source>
</evidence>
<dbReference type="InterPro" id="IPR001492">
    <property type="entry name" value="Flagellin"/>
</dbReference>
<dbReference type="Pfam" id="PF00700">
    <property type="entry name" value="Flagellin_C"/>
    <property type="match status" value="1"/>
</dbReference>
<dbReference type="RefSeq" id="WP_279241228.1">
    <property type="nucleotide sequence ID" value="NZ_CP036501.1"/>
</dbReference>
<evidence type="ECO:0000256" key="1">
    <source>
        <dbReference type="ARBA" id="ARBA00004365"/>
    </source>
</evidence>
<dbReference type="EMBL" id="CP036501">
    <property type="protein sequence ID" value="UZP74769.1"/>
    <property type="molecule type" value="Genomic_DNA"/>
</dbReference>
<proteinExistence type="inferred from homology"/>
<protein>
    <recommendedName>
        <fullName evidence="4">Flagellin C-terminal domain-containing protein</fullName>
    </recommendedName>
</protein>
<name>A0ABY6Q6T6_9GAMM</name>
<evidence type="ECO:0000256" key="3">
    <source>
        <dbReference type="ARBA" id="ARBA00023143"/>
    </source>
</evidence>